<evidence type="ECO:0000313" key="4">
    <source>
        <dbReference type="Proteomes" id="UP000193467"/>
    </source>
</evidence>
<accession>A0A1Y2FTR3</accession>
<dbReference type="Proteomes" id="UP000193467">
    <property type="component" value="Unassembled WGS sequence"/>
</dbReference>
<keyword evidence="2" id="KW-0472">Membrane</keyword>
<keyword evidence="2" id="KW-0812">Transmembrane</keyword>
<gene>
    <name evidence="3" type="ORF">BCR35DRAFT_302164</name>
</gene>
<dbReference type="OrthoDB" id="2590973at2759"/>
<organism evidence="3 4">
    <name type="scientific">Leucosporidium creatinivorum</name>
    <dbReference type="NCBI Taxonomy" id="106004"/>
    <lineage>
        <taxon>Eukaryota</taxon>
        <taxon>Fungi</taxon>
        <taxon>Dikarya</taxon>
        <taxon>Basidiomycota</taxon>
        <taxon>Pucciniomycotina</taxon>
        <taxon>Microbotryomycetes</taxon>
        <taxon>Leucosporidiales</taxon>
        <taxon>Leucosporidium</taxon>
    </lineage>
</organism>
<name>A0A1Y2FTR3_9BASI</name>
<evidence type="ECO:0000256" key="2">
    <source>
        <dbReference type="SAM" id="Phobius"/>
    </source>
</evidence>
<sequence>MLTLHWRTHGYLRIPRLLAFQLTQGLSTATCGLASWGLKTGYDQKAFLNITDVIGSGGALVAASGTAGLLCFAMVLFIMLRPRAPETLKSCRIKEALFGFSLVFLFATLVPATYIMANKGGVITKEGVPAAAILQLLSLQNIHLDYKYQTPVKAYCIVGWFCWLSTLISFILVSMEARHVLKHGPDGGILDMTSHSQPNMTEREREANHSPTATSVGKGADNFVEHA</sequence>
<reference evidence="3 4" key="1">
    <citation type="submission" date="2016-07" db="EMBL/GenBank/DDBJ databases">
        <title>Pervasive Adenine N6-methylation of Active Genes in Fungi.</title>
        <authorList>
            <consortium name="DOE Joint Genome Institute"/>
            <person name="Mondo S.J."/>
            <person name="Dannebaum R.O."/>
            <person name="Kuo R.C."/>
            <person name="Labutti K."/>
            <person name="Haridas S."/>
            <person name="Kuo A."/>
            <person name="Salamov A."/>
            <person name="Ahrendt S.R."/>
            <person name="Lipzen A."/>
            <person name="Sullivan W."/>
            <person name="Andreopoulos W.B."/>
            <person name="Clum A."/>
            <person name="Lindquist E."/>
            <person name="Daum C."/>
            <person name="Ramamoorthy G.K."/>
            <person name="Gryganskyi A."/>
            <person name="Culley D."/>
            <person name="Magnuson J.K."/>
            <person name="James T.Y."/>
            <person name="O'Malley M.A."/>
            <person name="Stajich J.E."/>
            <person name="Spatafora J.W."/>
            <person name="Visel A."/>
            <person name="Grigoriev I.V."/>
        </authorList>
    </citation>
    <scope>NUCLEOTIDE SEQUENCE [LARGE SCALE GENOMIC DNA]</scope>
    <source>
        <strain evidence="3 4">62-1032</strain>
    </source>
</reference>
<evidence type="ECO:0000256" key="1">
    <source>
        <dbReference type="SAM" id="MobiDB-lite"/>
    </source>
</evidence>
<comment type="caution">
    <text evidence="3">The sequence shown here is derived from an EMBL/GenBank/DDBJ whole genome shotgun (WGS) entry which is preliminary data.</text>
</comment>
<feature type="transmembrane region" description="Helical" evidence="2">
    <location>
        <begin position="152"/>
        <end position="173"/>
    </location>
</feature>
<dbReference type="InParanoid" id="A0A1Y2FTR3"/>
<evidence type="ECO:0000313" key="3">
    <source>
        <dbReference type="EMBL" id="ORY87411.1"/>
    </source>
</evidence>
<keyword evidence="2" id="KW-1133">Transmembrane helix</keyword>
<feature type="transmembrane region" description="Helical" evidence="2">
    <location>
        <begin position="96"/>
        <end position="117"/>
    </location>
</feature>
<feature type="transmembrane region" description="Helical" evidence="2">
    <location>
        <begin position="58"/>
        <end position="80"/>
    </location>
</feature>
<evidence type="ECO:0008006" key="5">
    <source>
        <dbReference type="Google" id="ProtNLM"/>
    </source>
</evidence>
<feature type="transmembrane region" description="Helical" evidence="2">
    <location>
        <begin position="17"/>
        <end position="38"/>
    </location>
</feature>
<proteinExistence type="predicted"/>
<dbReference type="AlphaFoldDB" id="A0A1Y2FTR3"/>
<keyword evidence="4" id="KW-1185">Reference proteome</keyword>
<protein>
    <recommendedName>
        <fullName evidence="5">MARVEL domain-containing protein</fullName>
    </recommendedName>
</protein>
<dbReference type="EMBL" id="MCGR01000013">
    <property type="protein sequence ID" value="ORY87411.1"/>
    <property type="molecule type" value="Genomic_DNA"/>
</dbReference>
<feature type="region of interest" description="Disordered" evidence="1">
    <location>
        <begin position="190"/>
        <end position="227"/>
    </location>
</feature>